<feature type="compositionally biased region" description="Gly residues" evidence="3">
    <location>
        <begin position="191"/>
        <end position="203"/>
    </location>
</feature>
<evidence type="ECO:0000313" key="4">
    <source>
        <dbReference type="EMBL" id="RVU15804.1"/>
    </source>
</evidence>
<dbReference type="Pfam" id="PF00353">
    <property type="entry name" value="HemolysinCabind"/>
    <property type="match status" value="3"/>
</dbReference>
<proteinExistence type="predicted"/>
<dbReference type="InterPro" id="IPR018511">
    <property type="entry name" value="Hemolysin-typ_Ca-bd_CS"/>
</dbReference>
<sequence>MSDILFTLQDPDDDEAADRLAKFSRLQTRMQASGAVAGDADRMTVLVAQLLRADIAIAPRDSDQPVPLDPRALLTGQLTIESGSAPAYRLTGAVTEGTATGTEAGDTLLGAPGDDRLVAGAGDDRAFGRDGNDEILGGDGADLLFGEAGDDTLSGGAGNDFLSGGDGHDRLAGDGGDDILDGREGNDTLSGGEGGDDLSGGAGDDILDGGAGTDLLFGNAGDDIITGGGGADIFGFGAGDGADWILDFEADDVIAFNNGAFADFAGVMAASRQDGADVVIAYGDGDTLHLLNVTLSSLTAAQFSFT</sequence>
<name>A0A437P0K0_9HYPH</name>
<dbReference type="InterPro" id="IPR011049">
    <property type="entry name" value="Serralysin-like_metalloprot_C"/>
</dbReference>
<dbReference type="PANTHER" id="PTHR38340:SF1">
    <property type="entry name" value="S-LAYER PROTEIN"/>
    <property type="match status" value="1"/>
</dbReference>
<dbReference type="GO" id="GO:0005509">
    <property type="term" value="F:calcium ion binding"/>
    <property type="evidence" value="ECO:0007669"/>
    <property type="project" value="InterPro"/>
</dbReference>
<evidence type="ECO:0000313" key="5">
    <source>
        <dbReference type="Proteomes" id="UP000286997"/>
    </source>
</evidence>
<dbReference type="AlphaFoldDB" id="A0A437P0K0"/>
<reference evidence="4 5" key="1">
    <citation type="submission" date="2019-01" db="EMBL/GenBank/DDBJ databases">
        <authorList>
            <person name="Chen W.-M."/>
        </authorList>
    </citation>
    <scope>NUCLEOTIDE SEQUENCE [LARGE SCALE GENOMIC DNA]</scope>
    <source>
        <strain evidence="4 5">TER-1</strain>
    </source>
</reference>
<dbReference type="Proteomes" id="UP000286997">
    <property type="component" value="Unassembled WGS sequence"/>
</dbReference>
<dbReference type="PROSITE" id="PS00330">
    <property type="entry name" value="HEMOLYSIN_CALCIUM"/>
    <property type="match status" value="2"/>
</dbReference>
<organism evidence="4 5">
    <name type="scientific">Methylobacterium oryzihabitans</name>
    <dbReference type="NCBI Taxonomy" id="2499852"/>
    <lineage>
        <taxon>Bacteria</taxon>
        <taxon>Pseudomonadati</taxon>
        <taxon>Pseudomonadota</taxon>
        <taxon>Alphaproteobacteria</taxon>
        <taxon>Hyphomicrobiales</taxon>
        <taxon>Methylobacteriaceae</taxon>
        <taxon>Methylobacterium</taxon>
    </lineage>
</organism>
<accession>A0A437P0K0</accession>
<evidence type="ECO:0000256" key="2">
    <source>
        <dbReference type="ARBA" id="ARBA00022525"/>
    </source>
</evidence>
<dbReference type="EMBL" id="SACP01000019">
    <property type="protein sequence ID" value="RVU15804.1"/>
    <property type="molecule type" value="Genomic_DNA"/>
</dbReference>
<comment type="caution">
    <text evidence="4">The sequence shown here is derived from an EMBL/GenBank/DDBJ whole genome shotgun (WGS) entry which is preliminary data.</text>
</comment>
<dbReference type="PANTHER" id="PTHR38340">
    <property type="entry name" value="S-LAYER PROTEIN"/>
    <property type="match status" value="1"/>
</dbReference>
<dbReference type="InterPro" id="IPR050557">
    <property type="entry name" value="RTX_toxin/Mannuronan_C5-epim"/>
</dbReference>
<dbReference type="Gene3D" id="2.150.10.10">
    <property type="entry name" value="Serralysin-like metalloprotease, C-terminal"/>
    <property type="match status" value="2"/>
</dbReference>
<comment type="subcellular location">
    <subcellularLocation>
        <location evidence="1">Secreted</location>
    </subcellularLocation>
</comment>
<keyword evidence="5" id="KW-1185">Reference proteome</keyword>
<keyword evidence="2" id="KW-0964">Secreted</keyword>
<evidence type="ECO:0000256" key="3">
    <source>
        <dbReference type="SAM" id="MobiDB-lite"/>
    </source>
</evidence>
<dbReference type="GO" id="GO:0005576">
    <property type="term" value="C:extracellular region"/>
    <property type="evidence" value="ECO:0007669"/>
    <property type="project" value="UniProtKB-SubCell"/>
</dbReference>
<evidence type="ECO:0000256" key="1">
    <source>
        <dbReference type="ARBA" id="ARBA00004613"/>
    </source>
</evidence>
<dbReference type="RefSeq" id="WP_127731879.1">
    <property type="nucleotide sequence ID" value="NZ_SACP01000019.1"/>
</dbReference>
<feature type="region of interest" description="Disordered" evidence="3">
    <location>
        <begin position="156"/>
        <end position="203"/>
    </location>
</feature>
<dbReference type="OrthoDB" id="8249199at2"/>
<dbReference type="PRINTS" id="PR00313">
    <property type="entry name" value="CABNDNGRPT"/>
</dbReference>
<dbReference type="SUPFAM" id="SSF51120">
    <property type="entry name" value="beta-Roll"/>
    <property type="match status" value="1"/>
</dbReference>
<gene>
    <name evidence="4" type="ORF">EOE48_18585</name>
</gene>
<dbReference type="InterPro" id="IPR001343">
    <property type="entry name" value="Hemolysn_Ca-bd"/>
</dbReference>
<protein>
    <submittedName>
        <fullName evidence="4">Calcium-binding protein</fullName>
    </submittedName>
</protein>